<dbReference type="InterPro" id="IPR020991">
    <property type="entry name" value="Connector_podovirus"/>
</dbReference>
<dbReference type="Proteomes" id="UP000286947">
    <property type="component" value="Unassembled WGS sequence"/>
</dbReference>
<evidence type="ECO:0000313" key="5">
    <source>
        <dbReference type="Proteomes" id="UP000286947"/>
    </source>
</evidence>
<accession>A0A433SCU5</accession>
<evidence type="ECO:0000313" key="4">
    <source>
        <dbReference type="EMBL" id="RUS66565.1"/>
    </source>
</evidence>
<dbReference type="RefSeq" id="WP_162615299.1">
    <property type="nucleotide sequence ID" value="NZ_PQSP01000004.1"/>
</dbReference>
<keyword evidence="2" id="KW-1188">Viral release from host cell</keyword>
<proteinExistence type="predicted"/>
<gene>
    <name evidence="4" type="ORF">CUZ56_01845</name>
</gene>
<dbReference type="EMBL" id="PQSP01000004">
    <property type="protein sequence ID" value="RUS66565.1"/>
    <property type="molecule type" value="Genomic_DNA"/>
</dbReference>
<name>A0A433SCU5_9BURK</name>
<keyword evidence="3" id="KW-0231">Viral genome packaging</keyword>
<keyword evidence="5" id="KW-1185">Reference proteome</keyword>
<comment type="caution">
    <text evidence="4">The sequence shown here is derived from an EMBL/GenBank/DDBJ whole genome shotgun (WGS) entry which is preliminary data.</text>
</comment>
<evidence type="ECO:0000256" key="2">
    <source>
        <dbReference type="ARBA" id="ARBA00022612"/>
    </source>
</evidence>
<dbReference type="AlphaFoldDB" id="A0A433SCU5"/>
<evidence type="ECO:0008006" key="6">
    <source>
        <dbReference type="Google" id="ProtNLM"/>
    </source>
</evidence>
<organism evidence="4 5">
    <name type="scientific">Saezia sanguinis</name>
    <dbReference type="NCBI Taxonomy" id="1965230"/>
    <lineage>
        <taxon>Bacteria</taxon>
        <taxon>Pseudomonadati</taxon>
        <taxon>Pseudomonadota</taxon>
        <taxon>Betaproteobacteria</taxon>
        <taxon>Burkholderiales</taxon>
        <taxon>Saeziaceae</taxon>
        <taxon>Saezia</taxon>
    </lineage>
</organism>
<dbReference type="Pfam" id="PF12236">
    <property type="entry name" value="Head-tail_con"/>
    <property type="match status" value="1"/>
</dbReference>
<evidence type="ECO:0000256" key="1">
    <source>
        <dbReference type="ARBA" id="ARBA00004328"/>
    </source>
</evidence>
<protein>
    <recommendedName>
        <fullName evidence="6">Bacteriophage head to tail connecting protein</fullName>
    </recommendedName>
</protein>
<comment type="subcellular location">
    <subcellularLocation>
        <location evidence="1">Virion</location>
    </subcellularLocation>
</comment>
<evidence type="ECO:0000256" key="3">
    <source>
        <dbReference type="ARBA" id="ARBA00023219"/>
    </source>
</evidence>
<sequence length="555" mass="62261">MEKVSDLLALHEQLRQERRLYEQLWQSIAERVAPNRANFREHRSMTDEALYKGKARTEHIYDATPALALKRFAAALSSLATPKNRMWHDIKAVDEDLDGDPQVRAYTELVRDRLFSARYSANFDVATQECYLDAGCFGNACMYVGERLGRSLYYRHVPLEQVYWCSNDYGEVDWVDREFALTARQAYQRFGDRLPATVISAKERTPNQKFWFVHMVRPRREREQQRLDARGMAFESIFISLTGSQVVGEGGYRTMPYSILRFSGDGNYGEGPCALVLPDIKMLNVMNRDMMQAAELAVMPPMLAARDGIFSTGFNLTPGAINYGGVDDQGRQLAIPMQFGNSLPIGMEMMEQKRQIINDALWNTLFQILVQTPNMTATEAMLRAQEKGALLAPAAARVESEFLEPTITREIDILAMHEELPQMPEALMEQGGEYSIEYTNELARYRRMDDGVAIMRSIEQLGALAQVAGPDVLARVDFDQAAKVMLEVSGVPARVIRGDDEVQALMEQRQEQQAQQQQQILAAAPVAASAAKDLAQAQVLAATAEQGPMPGVLPG</sequence>
<reference evidence="4 5" key="1">
    <citation type="submission" date="2018-01" db="EMBL/GenBank/DDBJ databases">
        <title>Saezia sanguinis gen. nov., sp. nov., in the order Burkholderiales isolated from human blood.</title>
        <authorList>
            <person name="Medina-Pascual M.J."/>
            <person name="Valdezate S."/>
            <person name="Monzon S."/>
            <person name="Cuesta I."/>
            <person name="Carrasco G."/>
            <person name="Villalon P."/>
            <person name="Saez-Nieto J.A."/>
        </authorList>
    </citation>
    <scope>NUCLEOTIDE SEQUENCE [LARGE SCALE GENOMIC DNA]</scope>
    <source>
        <strain evidence="4 5">CNM695-12</strain>
    </source>
</reference>